<organism evidence="7 8">
    <name type="scientific">Amycolatopsis acidiphila</name>
    <dbReference type="NCBI Taxonomy" id="715473"/>
    <lineage>
        <taxon>Bacteria</taxon>
        <taxon>Bacillati</taxon>
        <taxon>Actinomycetota</taxon>
        <taxon>Actinomycetes</taxon>
        <taxon>Pseudonocardiales</taxon>
        <taxon>Pseudonocardiaceae</taxon>
        <taxon>Amycolatopsis</taxon>
    </lineage>
</organism>
<dbReference type="Gene3D" id="3.40.50.720">
    <property type="entry name" value="NAD(P)-binding Rossmann-like Domain"/>
    <property type="match status" value="1"/>
</dbReference>
<dbReference type="FunFam" id="3.40.50.720:FF:000003">
    <property type="entry name" value="S-(hydroxymethyl)glutathione dehydrogenase"/>
    <property type="match status" value="1"/>
</dbReference>
<dbReference type="SUPFAM" id="SSF50129">
    <property type="entry name" value="GroES-like"/>
    <property type="match status" value="2"/>
</dbReference>
<reference evidence="7 8" key="1">
    <citation type="submission" date="2019-07" db="EMBL/GenBank/DDBJ databases">
        <title>New species of Amycolatopsis and Streptomyces.</title>
        <authorList>
            <person name="Duangmal K."/>
            <person name="Teo W.F.A."/>
            <person name="Lipun K."/>
        </authorList>
    </citation>
    <scope>NUCLEOTIDE SEQUENCE [LARGE SCALE GENOMIC DNA]</scope>
    <source>
        <strain evidence="7 8">JCM 30562</strain>
    </source>
</reference>
<proteinExistence type="inferred from homology"/>
<evidence type="ECO:0000313" key="8">
    <source>
        <dbReference type="Proteomes" id="UP000318578"/>
    </source>
</evidence>
<feature type="domain" description="Enoyl reductase (ER)" evidence="6">
    <location>
        <begin position="15"/>
        <end position="362"/>
    </location>
</feature>
<dbReference type="InterPro" id="IPR036291">
    <property type="entry name" value="NAD(P)-bd_dom_sf"/>
</dbReference>
<comment type="cofactor">
    <cofactor evidence="1">
        <name>Zn(2+)</name>
        <dbReference type="ChEBI" id="CHEBI:29105"/>
    </cofactor>
</comment>
<comment type="caution">
    <text evidence="7">The sequence shown here is derived from an EMBL/GenBank/DDBJ whole genome shotgun (WGS) entry which is preliminary data.</text>
</comment>
<dbReference type="PANTHER" id="PTHR43880:SF12">
    <property type="entry name" value="ALCOHOL DEHYDROGENASE CLASS-3"/>
    <property type="match status" value="1"/>
</dbReference>
<dbReference type="Proteomes" id="UP000318578">
    <property type="component" value="Unassembled WGS sequence"/>
</dbReference>
<evidence type="ECO:0000256" key="1">
    <source>
        <dbReference type="ARBA" id="ARBA00001947"/>
    </source>
</evidence>
<keyword evidence="4" id="KW-0862">Zinc</keyword>
<dbReference type="PANTHER" id="PTHR43880">
    <property type="entry name" value="ALCOHOL DEHYDROGENASE"/>
    <property type="match status" value="1"/>
</dbReference>
<dbReference type="Gene3D" id="3.90.180.10">
    <property type="entry name" value="Medium-chain alcohol dehydrogenases, catalytic domain"/>
    <property type="match status" value="1"/>
</dbReference>
<evidence type="ECO:0000259" key="6">
    <source>
        <dbReference type="SMART" id="SM00829"/>
    </source>
</evidence>
<dbReference type="RefSeq" id="WP_144632876.1">
    <property type="nucleotide sequence ID" value="NZ_BNAX01000021.1"/>
</dbReference>
<keyword evidence="5" id="KW-0520">NAD</keyword>
<dbReference type="EMBL" id="VJZA01000002">
    <property type="protein sequence ID" value="TVT25660.1"/>
    <property type="molecule type" value="Genomic_DNA"/>
</dbReference>
<evidence type="ECO:0000256" key="3">
    <source>
        <dbReference type="ARBA" id="ARBA00022723"/>
    </source>
</evidence>
<dbReference type="Pfam" id="PF08240">
    <property type="entry name" value="ADH_N"/>
    <property type="match status" value="1"/>
</dbReference>
<evidence type="ECO:0000313" key="7">
    <source>
        <dbReference type="EMBL" id="TVT25660.1"/>
    </source>
</evidence>
<accession>A0A558AN48</accession>
<dbReference type="GO" id="GO:0046294">
    <property type="term" value="P:formaldehyde catabolic process"/>
    <property type="evidence" value="ECO:0007669"/>
    <property type="project" value="TreeGrafter"/>
</dbReference>
<evidence type="ECO:0000256" key="5">
    <source>
        <dbReference type="ARBA" id="ARBA00023027"/>
    </source>
</evidence>
<dbReference type="InterPro" id="IPR013154">
    <property type="entry name" value="ADH-like_N"/>
</dbReference>
<keyword evidence="8" id="KW-1185">Reference proteome</keyword>
<dbReference type="AlphaFoldDB" id="A0A558AN48"/>
<name>A0A558AN48_9PSEU</name>
<dbReference type="InterPro" id="IPR020843">
    <property type="entry name" value="ER"/>
</dbReference>
<dbReference type="SMART" id="SM00829">
    <property type="entry name" value="PKS_ER"/>
    <property type="match status" value="1"/>
</dbReference>
<dbReference type="GO" id="GO:0008270">
    <property type="term" value="F:zinc ion binding"/>
    <property type="evidence" value="ECO:0007669"/>
    <property type="project" value="TreeGrafter"/>
</dbReference>
<evidence type="ECO:0000256" key="2">
    <source>
        <dbReference type="ARBA" id="ARBA00008072"/>
    </source>
</evidence>
<dbReference type="SUPFAM" id="SSF51735">
    <property type="entry name" value="NAD(P)-binding Rossmann-fold domains"/>
    <property type="match status" value="1"/>
</dbReference>
<keyword evidence="3" id="KW-0479">Metal-binding</keyword>
<dbReference type="Pfam" id="PF00107">
    <property type="entry name" value="ADH_zinc_N"/>
    <property type="match status" value="1"/>
</dbReference>
<comment type="similarity">
    <text evidence="2">Belongs to the zinc-containing alcohol dehydrogenase family.</text>
</comment>
<dbReference type="GO" id="GO:0005829">
    <property type="term" value="C:cytosol"/>
    <property type="evidence" value="ECO:0007669"/>
    <property type="project" value="TreeGrafter"/>
</dbReference>
<dbReference type="InterPro" id="IPR011032">
    <property type="entry name" value="GroES-like_sf"/>
</dbReference>
<sequence length="363" mass="38242">MEFKAPVLRRFNEYQMLEDVFLENPRENEVRVRMAASGVCHSCVSVELGEQPDIPLPIILGDEGAGVVEKVGPGCTSLREGDHVILSWAPGCGRCRLCASGRPALCENASPFGMPDNSSRFYVSDEPVSHFGPSTYSPYVVVTETAAIKVTTKMPLDRAALIGCAVTTGIGAVLNTAKVGVGESVAVFGCGGVGLNAIQGAALAGAHPVIAVDIEDSKLEVAREMGATITINSANVDAVDAVRGNTSGGVDYAVLTVGIISVLEQALAALRVAGTCVLVGAPAQGQLAKVDPLHLLAGERRLVGSRYGSYNPQIAFPRLVDLYLSGKIKLDNLISHRYELDQVNEASRNLVSGHDVRGMILFD</sequence>
<dbReference type="InterPro" id="IPR013149">
    <property type="entry name" value="ADH-like_C"/>
</dbReference>
<protein>
    <submittedName>
        <fullName evidence="7">Zn-dependent alcohol dehydrogenase</fullName>
    </submittedName>
</protein>
<dbReference type="CDD" id="cd08279">
    <property type="entry name" value="Zn_ADH_class_III"/>
    <property type="match status" value="1"/>
</dbReference>
<gene>
    <name evidence="7" type="ORF">FNH06_02350</name>
</gene>
<dbReference type="OrthoDB" id="3265141at2"/>
<dbReference type="GO" id="GO:0051903">
    <property type="term" value="F:S-(hydroxymethyl)glutathione dehydrogenase [NAD(P)+] activity"/>
    <property type="evidence" value="ECO:0007669"/>
    <property type="project" value="TreeGrafter"/>
</dbReference>
<evidence type="ECO:0000256" key="4">
    <source>
        <dbReference type="ARBA" id="ARBA00022833"/>
    </source>
</evidence>